<comment type="similarity">
    <text evidence="9">Belongs to the polygalacturonase-inhibiting protein family.</text>
</comment>
<dbReference type="InterPro" id="IPR032675">
    <property type="entry name" value="LRR_dom_sf"/>
</dbReference>
<sequence length="375" mass="41241">MATSIFNYCSLLFLFLLLFPFLTLSERCNPSDKKALLQLKKDLHNPYILASWNPKDDCCDWYCVKCDEKTNRIISLDISSSVPDTDFSAQIPDSIANLPYLQYLEFHKLPKLTGPLNPAIAKLTRLTFLRIDYTNLSGPIPDFLAQLKNLDLIILSHNNLSGPIPASLSQLPKLGSLQLDHNKLTGPIPDSFGYFKSSPDLWLHNNQLSGKIPASLAKQNTTRILLQRNKLEGDASMLFSAKKTTEQLDISRNMLSFDVSKVGFARTLIYLDMNHNKIYGKLPEGLNAVENLQAFNGLIGCGAAAGGVEPTTEGVGVGEGGSRGFEALGLAAATSDANVSQGTFYMTCKSSEVERKAPNDPRKWRRKAPNENGGV</sequence>
<evidence type="ECO:0000256" key="11">
    <source>
        <dbReference type="SAM" id="SignalP"/>
    </source>
</evidence>
<evidence type="ECO:0000313" key="13">
    <source>
        <dbReference type="EMBL" id="KAF7804122.1"/>
    </source>
</evidence>
<feature type="compositionally biased region" description="Basic and acidic residues" evidence="10">
    <location>
        <begin position="352"/>
        <end position="362"/>
    </location>
</feature>
<dbReference type="InterPro" id="IPR001611">
    <property type="entry name" value="Leu-rich_rpt"/>
</dbReference>
<keyword evidence="7" id="KW-0611">Plant defense</keyword>
<dbReference type="PANTHER" id="PTHR48059:SF4">
    <property type="entry name" value="POLYGALACTURONASE INHIBITOR 1-RELATED"/>
    <property type="match status" value="1"/>
</dbReference>
<dbReference type="AlphaFoldDB" id="A0A834SNN7"/>
<dbReference type="Pfam" id="PF13855">
    <property type="entry name" value="LRR_8"/>
    <property type="match status" value="1"/>
</dbReference>
<evidence type="ECO:0000256" key="5">
    <source>
        <dbReference type="ARBA" id="ARBA00022729"/>
    </source>
</evidence>
<evidence type="ECO:0000256" key="6">
    <source>
        <dbReference type="ARBA" id="ARBA00022737"/>
    </source>
</evidence>
<accession>A0A834SNN7</accession>
<evidence type="ECO:0000313" key="14">
    <source>
        <dbReference type="Proteomes" id="UP000634136"/>
    </source>
</evidence>
<dbReference type="EMBL" id="JAAIUW010000013">
    <property type="protein sequence ID" value="KAF7804122.1"/>
    <property type="molecule type" value="Genomic_DNA"/>
</dbReference>
<dbReference type="Proteomes" id="UP000634136">
    <property type="component" value="Unassembled WGS sequence"/>
</dbReference>
<protein>
    <submittedName>
        <fullName evidence="13">Polygalacturonase inhibitor-like</fullName>
    </submittedName>
</protein>
<keyword evidence="3" id="KW-0134">Cell wall</keyword>
<dbReference type="PANTHER" id="PTHR48059">
    <property type="entry name" value="POLYGALACTURONASE INHIBITOR 1"/>
    <property type="match status" value="1"/>
</dbReference>
<dbReference type="GO" id="GO:0006952">
    <property type="term" value="P:defense response"/>
    <property type="evidence" value="ECO:0007669"/>
    <property type="project" value="UniProtKB-KW"/>
</dbReference>
<proteinExistence type="inferred from homology"/>
<feature type="domain" description="Leucine-rich repeat-containing N-terminal plant-type" evidence="12">
    <location>
        <begin position="30"/>
        <end position="67"/>
    </location>
</feature>
<comment type="subcellular location">
    <subcellularLocation>
        <location evidence="1">Membrane</location>
        <topology evidence="1">Peripheral membrane protein</topology>
    </subcellularLocation>
    <subcellularLocation>
        <location evidence="2">Secreted</location>
        <location evidence="2">Cell wall</location>
    </subcellularLocation>
</comment>
<dbReference type="GO" id="GO:0016020">
    <property type="term" value="C:membrane"/>
    <property type="evidence" value="ECO:0007669"/>
    <property type="project" value="UniProtKB-SubCell"/>
</dbReference>
<dbReference type="OrthoDB" id="676979at2759"/>
<evidence type="ECO:0000256" key="2">
    <source>
        <dbReference type="ARBA" id="ARBA00004191"/>
    </source>
</evidence>
<evidence type="ECO:0000256" key="3">
    <source>
        <dbReference type="ARBA" id="ARBA00022512"/>
    </source>
</evidence>
<dbReference type="InterPro" id="IPR051848">
    <property type="entry name" value="PGIP"/>
</dbReference>
<feature type="chain" id="PRO_5032715839" evidence="11">
    <location>
        <begin position="26"/>
        <end position="375"/>
    </location>
</feature>
<keyword evidence="4" id="KW-0433">Leucine-rich repeat</keyword>
<feature type="region of interest" description="Disordered" evidence="10">
    <location>
        <begin position="352"/>
        <end position="375"/>
    </location>
</feature>
<evidence type="ECO:0000256" key="8">
    <source>
        <dbReference type="ARBA" id="ARBA00023136"/>
    </source>
</evidence>
<organism evidence="13 14">
    <name type="scientific">Senna tora</name>
    <dbReference type="NCBI Taxonomy" id="362788"/>
    <lineage>
        <taxon>Eukaryota</taxon>
        <taxon>Viridiplantae</taxon>
        <taxon>Streptophyta</taxon>
        <taxon>Embryophyta</taxon>
        <taxon>Tracheophyta</taxon>
        <taxon>Spermatophyta</taxon>
        <taxon>Magnoliopsida</taxon>
        <taxon>eudicotyledons</taxon>
        <taxon>Gunneridae</taxon>
        <taxon>Pentapetalae</taxon>
        <taxon>rosids</taxon>
        <taxon>fabids</taxon>
        <taxon>Fabales</taxon>
        <taxon>Fabaceae</taxon>
        <taxon>Caesalpinioideae</taxon>
        <taxon>Cassia clade</taxon>
        <taxon>Senna</taxon>
    </lineage>
</organism>
<name>A0A834SNN7_9FABA</name>
<feature type="signal peptide" evidence="11">
    <location>
        <begin position="1"/>
        <end position="25"/>
    </location>
</feature>
<reference evidence="13" key="1">
    <citation type="submission" date="2020-09" db="EMBL/GenBank/DDBJ databases">
        <title>Genome-Enabled Discovery of Anthraquinone Biosynthesis in Senna tora.</title>
        <authorList>
            <person name="Kang S.-H."/>
            <person name="Pandey R.P."/>
            <person name="Lee C.-M."/>
            <person name="Sim J.-S."/>
            <person name="Jeong J.-T."/>
            <person name="Choi B.-S."/>
            <person name="Jung M."/>
            <person name="Ginzburg D."/>
            <person name="Zhao K."/>
            <person name="Won S.Y."/>
            <person name="Oh T.-J."/>
            <person name="Yu Y."/>
            <person name="Kim N.-H."/>
            <person name="Lee O.R."/>
            <person name="Lee T.-H."/>
            <person name="Bashyal P."/>
            <person name="Kim T.-S."/>
            <person name="Lee W.-H."/>
            <person name="Kawkins C."/>
            <person name="Kim C.-K."/>
            <person name="Kim J.S."/>
            <person name="Ahn B.O."/>
            <person name="Rhee S.Y."/>
            <person name="Sohng J.K."/>
        </authorList>
    </citation>
    <scope>NUCLEOTIDE SEQUENCE</scope>
    <source>
        <tissue evidence="13">Leaf</tissue>
    </source>
</reference>
<dbReference type="InterPro" id="IPR013210">
    <property type="entry name" value="LRR_N_plant-typ"/>
</dbReference>
<evidence type="ECO:0000256" key="1">
    <source>
        <dbReference type="ARBA" id="ARBA00004170"/>
    </source>
</evidence>
<evidence type="ECO:0000256" key="4">
    <source>
        <dbReference type="ARBA" id="ARBA00022614"/>
    </source>
</evidence>
<keyword evidence="14" id="KW-1185">Reference proteome</keyword>
<evidence type="ECO:0000256" key="9">
    <source>
        <dbReference type="ARBA" id="ARBA00038043"/>
    </source>
</evidence>
<evidence type="ECO:0000256" key="7">
    <source>
        <dbReference type="ARBA" id="ARBA00022821"/>
    </source>
</evidence>
<gene>
    <name evidence="13" type="ORF">G2W53_043233</name>
</gene>
<comment type="caution">
    <text evidence="13">The sequence shown here is derived from an EMBL/GenBank/DDBJ whole genome shotgun (WGS) entry which is preliminary data.</text>
</comment>
<dbReference type="Pfam" id="PF00560">
    <property type="entry name" value="LRR_1"/>
    <property type="match status" value="2"/>
</dbReference>
<keyword evidence="3" id="KW-0964">Secreted</keyword>
<dbReference type="Gene3D" id="3.80.10.10">
    <property type="entry name" value="Ribonuclease Inhibitor"/>
    <property type="match status" value="1"/>
</dbReference>
<keyword evidence="6" id="KW-0677">Repeat</keyword>
<dbReference type="SUPFAM" id="SSF52058">
    <property type="entry name" value="L domain-like"/>
    <property type="match status" value="1"/>
</dbReference>
<keyword evidence="8" id="KW-0472">Membrane</keyword>
<evidence type="ECO:0000259" key="12">
    <source>
        <dbReference type="Pfam" id="PF08263"/>
    </source>
</evidence>
<dbReference type="FunFam" id="3.80.10.10:FF:000400">
    <property type="entry name" value="Nuclear pore complex protein NUP107"/>
    <property type="match status" value="1"/>
</dbReference>
<evidence type="ECO:0000256" key="10">
    <source>
        <dbReference type="SAM" id="MobiDB-lite"/>
    </source>
</evidence>
<dbReference type="Pfam" id="PF08263">
    <property type="entry name" value="LRRNT_2"/>
    <property type="match status" value="1"/>
</dbReference>
<keyword evidence="5 11" id="KW-0732">Signal</keyword>